<proteinExistence type="predicted"/>
<gene>
    <name evidence="13" type="ORF">G6F64_006336</name>
</gene>
<dbReference type="GO" id="GO:0006869">
    <property type="term" value="P:lipid transport"/>
    <property type="evidence" value="ECO:0007669"/>
    <property type="project" value="UniProtKB-KW"/>
</dbReference>
<comment type="subunit">
    <text evidence="8">Interacts with ACOT13/THEM2.</text>
</comment>
<keyword evidence="6" id="KW-0445">Lipid transport</keyword>
<sequence>MPYFKKEAFCDYAKKFKNRNDISSEWEIYEKSSEFIVYRKPAYGRNDQLYQYKAIGKWSEIKPATLAQAYLDLTYRKKWDKNMQSYQHFEYDGNEAIHFEIKYPWPLSNRDYTYVIEKQVLRDADGQIYIVILGESLPGKSFEGRKGVIRIDNYMQHICITPHEDGCLIYMDYFDDPKGNIPKSVINWAAKIAVPAFVNSLKNACLQYEKEHPGDVSFDILDVIHF</sequence>
<protein>
    <recommendedName>
        <fullName evidence="9">Phosphatidylcholine transfer protein</fullName>
    </recommendedName>
    <alternativeName>
        <fullName evidence="11">START domain-containing protein 2</fullName>
    </alternativeName>
    <alternativeName>
        <fullName evidence="10">StAR-related lipid transfer protein 2</fullName>
    </alternativeName>
</protein>
<keyword evidence="4" id="KW-0597">Phosphoprotein</keyword>
<evidence type="ECO:0000256" key="2">
    <source>
        <dbReference type="ARBA" id="ARBA00022448"/>
    </source>
</evidence>
<feature type="domain" description="START" evidence="12">
    <location>
        <begin position="26"/>
        <end position="210"/>
    </location>
</feature>
<evidence type="ECO:0000313" key="14">
    <source>
        <dbReference type="Proteomes" id="UP000716291"/>
    </source>
</evidence>
<dbReference type="PANTHER" id="PTHR19308:SF39">
    <property type="entry name" value="PHOSPHATIDYLCHOLINE TRANSFER PROTEIN"/>
    <property type="match status" value="1"/>
</dbReference>
<dbReference type="EMBL" id="JAANQT010000839">
    <property type="protein sequence ID" value="KAG1308056.1"/>
    <property type="molecule type" value="Genomic_DNA"/>
</dbReference>
<keyword evidence="3" id="KW-0963">Cytoplasm</keyword>
<evidence type="ECO:0000256" key="1">
    <source>
        <dbReference type="ARBA" id="ARBA00004496"/>
    </source>
</evidence>
<dbReference type="Pfam" id="PF01852">
    <property type="entry name" value="START"/>
    <property type="match status" value="1"/>
</dbReference>
<dbReference type="SMART" id="SM00234">
    <property type="entry name" value="START"/>
    <property type="match status" value="1"/>
</dbReference>
<dbReference type="GO" id="GO:0008289">
    <property type="term" value="F:lipid binding"/>
    <property type="evidence" value="ECO:0007669"/>
    <property type="project" value="UniProtKB-KW"/>
</dbReference>
<dbReference type="SUPFAM" id="SSF55961">
    <property type="entry name" value="Bet v1-like"/>
    <property type="match status" value="1"/>
</dbReference>
<evidence type="ECO:0000256" key="9">
    <source>
        <dbReference type="ARBA" id="ARBA00069061"/>
    </source>
</evidence>
<evidence type="ECO:0000259" key="12">
    <source>
        <dbReference type="PROSITE" id="PS50848"/>
    </source>
</evidence>
<comment type="caution">
    <text evidence="13">The sequence shown here is derived from an EMBL/GenBank/DDBJ whole genome shotgun (WGS) entry which is preliminary data.</text>
</comment>
<evidence type="ECO:0000256" key="8">
    <source>
        <dbReference type="ARBA" id="ARBA00063535"/>
    </source>
</evidence>
<dbReference type="PANTHER" id="PTHR19308">
    <property type="entry name" value="PHOSPHATIDYLCHOLINE TRANSFER PROTEIN"/>
    <property type="match status" value="1"/>
</dbReference>
<dbReference type="AlphaFoldDB" id="A0A9P6X9H6"/>
<dbReference type="InterPro" id="IPR023393">
    <property type="entry name" value="START-like_dom_sf"/>
</dbReference>
<keyword evidence="14" id="KW-1185">Reference proteome</keyword>
<organism evidence="13 14">
    <name type="scientific">Rhizopus oryzae</name>
    <name type="common">Mucormycosis agent</name>
    <name type="synonym">Rhizopus arrhizus var. delemar</name>
    <dbReference type="NCBI Taxonomy" id="64495"/>
    <lineage>
        <taxon>Eukaryota</taxon>
        <taxon>Fungi</taxon>
        <taxon>Fungi incertae sedis</taxon>
        <taxon>Mucoromycota</taxon>
        <taxon>Mucoromycotina</taxon>
        <taxon>Mucoromycetes</taxon>
        <taxon>Mucorales</taxon>
        <taxon>Mucorineae</taxon>
        <taxon>Rhizopodaceae</taxon>
        <taxon>Rhizopus</taxon>
    </lineage>
</organism>
<evidence type="ECO:0000313" key="13">
    <source>
        <dbReference type="EMBL" id="KAG1308056.1"/>
    </source>
</evidence>
<reference evidence="13" key="1">
    <citation type="journal article" date="2020" name="Microb. Genom.">
        <title>Genetic diversity of clinical and environmental Mucorales isolates obtained from an investigation of mucormycosis cases among solid organ transplant recipients.</title>
        <authorList>
            <person name="Nguyen M.H."/>
            <person name="Kaul D."/>
            <person name="Muto C."/>
            <person name="Cheng S.J."/>
            <person name="Richter R.A."/>
            <person name="Bruno V.M."/>
            <person name="Liu G."/>
            <person name="Beyhan S."/>
            <person name="Sundermann A.J."/>
            <person name="Mounaud S."/>
            <person name="Pasculle A.W."/>
            <person name="Nierman W.C."/>
            <person name="Driscoll E."/>
            <person name="Cumbie R."/>
            <person name="Clancy C.J."/>
            <person name="Dupont C.L."/>
        </authorList>
    </citation>
    <scope>NUCLEOTIDE SEQUENCE</scope>
    <source>
        <strain evidence="13">GL11</strain>
    </source>
</reference>
<dbReference type="OrthoDB" id="1295045at2759"/>
<keyword evidence="7" id="KW-0446">Lipid-binding</keyword>
<dbReference type="InterPro" id="IPR051213">
    <property type="entry name" value="START_lipid_transfer"/>
</dbReference>
<comment type="subcellular location">
    <subcellularLocation>
        <location evidence="1">Cytoplasm</location>
    </subcellularLocation>
</comment>
<dbReference type="GO" id="GO:0005829">
    <property type="term" value="C:cytosol"/>
    <property type="evidence" value="ECO:0007669"/>
    <property type="project" value="UniProtKB-ARBA"/>
</dbReference>
<evidence type="ECO:0000256" key="10">
    <source>
        <dbReference type="ARBA" id="ARBA00077188"/>
    </source>
</evidence>
<accession>A0A9P6X9H6</accession>
<dbReference type="Gene3D" id="3.30.530.20">
    <property type="match status" value="1"/>
</dbReference>
<evidence type="ECO:0000256" key="4">
    <source>
        <dbReference type="ARBA" id="ARBA00022553"/>
    </source>
</evidence>
<evidence type="ECO:0000256" key="5">
    <source>
        <dbReference type="ARBA" id="ARBA00022990"/>
    </source>
</evidence>
<dbReference type="Proteomes" id="UP000716291">
    <property type="component" value="Unassembled WGS sequence"/>
</dbReference>
<evidence type="ECO:0000256" key="11">
    <source>
        <dbReference type="ARBA" id="ARBA00079049"/>
    </source>
</evidence>
<keyword evidence="5" id="KW-0007">Acetylation</keyword>
<keyword evidence="2" id="KW-0813">Transport</keyword>
<dbReference type="FunFam" id="3.30.530.20:FF:000017">
    <property type="entry name" value="Phosphatidylcholine transfer protein, putative"/>
    <property type="match status" value="1"/>
</dbReference>
<dbReference type="InterPro" id="IPR002913">
    <property type="entry name" value="START_lipid-bd_dom"/>
</dbReference>
<evidence type="ECO:0000256" key="6">
    <source>
        <dbReference type="ARBA" id="ARBA00023055"/>
    </source>
</evidence>
<evidence type="ECO:0000256" key="7">
    <source>
        <dbReference type="ARBA" id="ARBA00023121"/>
    </source>
</evidence>
<evidence type="ECO:0000256" key="3">
    <source>
        <dbReference type="ARBA" id="ARBA00022490"/>
    </source>
</evidence>
<dbReference type="PROSITE" id="PS50848">
    <property type="entry name" value="START"/>
    <property type="match status" value="1"/>
</dbReference>
<name>A0A9P6X9H6_RHIOR</name>